<dbReference type="Gene3D" id="3.40.50.2300">
    <property type="match status" value="1"/>
</dbReference>
<feature type="modified residue" description="4-aspartylphosphate" evidence="4">
    <location>
        <position position="54"/>
    </location>
</feature>
<evidence type="ECO:0000313" key="7">
    <source>
        <dbReference type="EMBL" id="ACL63955.1"/>
    </source>
</evidence>
<dbReference type="AlphaFoldDB" id="B8JC33"/>
<evidence type="ECO:0000259" key="5">
    <source>
        <dbReference type="PROSITE" id="PS50110"/>
    </source>
</evidence>
<dbReference type="Gene3D" id="3.30.450.40">
    <property type="match status" value="1"/>
</dbReference>
<feature type="domain" description="GGDEF" evidence="6">
    <location>
        <begin position="320"/>
        <end position="454"/>
    </location>
</feature>
<evidence type="ECO:0000256" key="1">
    <source>
        <dbReference type="ARBA" id="ARBA00022553"/>
    </source>
</evidence>
<sequence>MANGRILVVDDERFFQELFRDVLTGAGHAVRTSSSAEEALEVLAAERVDLLLTDMVMPGLDGLGLIREARRRDPELEVVAVTGREDVKLAVESMKAGCSDFLTKPLEPGELLRVAERVLGRVRLRREHSQLLTENLEFVKAQALYRQGLQILATLDGERLVDLALSVLARTTDAQGAALWVADEKGQLALRGYRGLVDRAALPVRVDPRDPAFADALRGGAPFLAPDGWGGEAFLVPLVADDEPLGLALLSDRARGRFGRDEHAAALVVADFTAIAVKNARRFQAVERVGLRDRETGAYNLSYFVDYAGKEFYKARRYGRAFSLVVLSVDNVEQLRKEAGREPFRRLMRDLVAAVGRAVRDADILAKVSESEYYVLLPETDYFGALMFVRRATEEVRREASVRTMEERVPVLLSIGAASFPKDGEDFDELLHWARDRVQDQRGSLLRRLHLGDLEPGAFWELTDVLLSGSARLPDSSASARLQPDAELFAAAQREAAREIARDPRARGLLYVGLRTALAASPVRAALPPGDPAARAGDPSARVYLLGPRGTDAEAAPHPLVTEVYVDGDQRFAGHEFLLFLSERSAYALLAGPDGRTFHTSDMPLVDALVSKLQTAYDLQPI</sequence>
<dbReference type="InterPro" id="IPR003018">
    <property type="entry name" value="GAF"/>
</dbReference>
<dbReference type="SUPFAM" id="SSF55073">
    <property type="entry name" value="Nucleotide cyclase"/>
    <property type="match status" value="1"/>
</dbReference>
<dbReference type="EMBL" id="CP001359">
    <property type="protein sequence ID" value="ACL63955.1"/>
    <property type="molecule type" value="Genomic_DNA"/>
</dbReference>
<dbReference type="CDD" id="cd00156">
    <property type="entry name" value="REC"/>
    <property type="match status" value="1"/>
</dbReference>
<dbReference type="GO" id="GO:0000160">
    <property type="term" value="P:phosphorelay signal transduction system"/>
    <property type="evidence" value="ECO:0007669"/>
    <property type="project" value="InterPro"/>
</dbReference>
<keyword evidence="1 4" id="KW-0597">Phosphoprotein</keyword>
<organism evidence="7 8">
    <name type="scientific">Anaeromyxobacter dehalogenans (strain ATCC BAA-258 / DSM 21875 / 2CP-1)</name>
    <dbReference type="NCBI Taxonomy" id="455488"/>
    <lineage>
        <taxon>Bacteria</taxon>
        <taxon>Pseudomonadati</taxon>
        <taxon>Myxococcota</taxon>
        <taxon>Myxococcia</taxon>
        <taxon>Myxococcales</taxon>
        <taxon>Cystobacterineae</taxon>
        <taxon>Anaeromyxobacteraceae</taxon>
        <taxon>Anaeromyxobacter</taxon>
    </lineage>
</organism>
<dbReference type="Pfam" id="PF00990">
    <property type="entry name" value="GGDEF"/>
    <property type="match status" value="1"/>
</dbReference>
<dbReference type="GO" id="GO:0016301">
    <property type="term" value="F:kinase activity"/>
    <property type="evidence" value="ECO:0007669"/>
    <property type="project" value="UniProtKB-KW"/>
</dbReference>
<keyword evidence="8" id="KW-1185">Reference proteome</keyword>
<evidence type="ECO:0000256" key="2">
    <source>
        <dbReference type="ARBA" id="ARBA00022679"/>
    </source>
</evidence>
<dbReference type="PANTHER" id="PTHR44591">
    <property type="entry name" value="STRESS RESPONSE REGULATOR PROTEIN 1"/>
    <property type="match status" value="1"/>
</dbReference>
<evidence type="ECO:0000313" key="8">
    <source>
        <dbReference type="Proteomes" id="UP000007089"/>
    </source>
</evidence>
<proteinExistence type="predicted"/>
<dbReference type="InterPro" id="IPR029787">
    <property type="entry name" value="Nucleotide_cyclase"/>
</dbReference>
<dbReference type="InterPro" id="IPR029016">
    <property type="entry name" value="GAF-like_dom_sf"/>
</dbReference>
<dbReference type="KEGG" id="acp:A2cp1_0598"/>
<dbReference type="InterPro" id="IPR050595">
    <property type="entry name" value="Bact_response_regulator"/>
</dbReference>
<keyword evidence="3" id="KW-0418">Kinase</keyword>
<dbReference type="InterPro" id="IPR043128">
    <property type="entry name" value="Rev_trsase/Diguanyl_cyclase"/>
</dbReference>
<dbReference type="Pfam" id="PF13492">
    <property type="entry name" value="GAF_3"/>
    <property type="match status" value="1"/>
</dbReference>
<reference evidence="7" key="1">
    <citation type="submission" date="2009-01" db="EMBL/GenBank/DDBJ databases">
        <title>Complete sequence of Anaeromyxobacter dehalogenans 2CP-1.</title>
        <authorList>
            <consortium name="US DOE Joint Genome Institute"/>
            <person name="Lucas S."/>
            <person name="Copeland A."/>
            <person name="Lapidus A."/>
            <person name="Glavina del Rio T."/>
            <person name="Dalin E."/>
            <person name="Tice H."/>
            <person name="Bruce D."/>
            <person name="Goodwin L."/>
            <person name="Pitluck S."/>
            <person name="Saunders E."/>
            <person name="Brettin T."/>
            <person name="Detter J.C."/>
            <person name="Han C."/>
            <person name="Larimer F."/>
            <person name="Land M."/>
            <person name="Hauser L."/>
            <person name="Kyrpides N."/>
            <person name="Ovchinnikova G."/>
            <person name="Beliaev A.S."/>
            <person name="Richardson P."/>
        </authorList>
    </citation>
    <scope>NUCLEOTIDE SEQUENCE</scope>
    <source>
        <strain evidence="7">2CP-1</strain>
    </source>
</reference>
<dbReference type="HOGENOM" id="CLU_443368_0_0_7"/>
<dbReference type="InterPro" id="IPR011006">
    <property type="entry name" value="CheY-like_superfamily"/>
</dbReference>
<dbReference type="SMART" id="SM00448">
    <property type="entry name" value="REC"/>
    <property type="match status" value="1"/>
</dbReference>
<gene>
    <name evidence="7" type="ordered locus">A2cp1_0598</name>
</gene>
<protein>
    <submittedName>
        <fullName evidence="7">Response regulator receiver modulated GAF sensor protein</fullName>
    </submittedName>
</protein>
<dbReference type="Proteomes" id="UP000007089">
    <property type="component" value="Chromosome"/>
</dbReference>
<dbReference type="PROSITE" id="PS50110">
    <property type="entry name" value="RESPONSE_REGULATORY"/>
    <property type="match status" value="1"/>
</dbReference>
<dbReference type="PROSITE" id="PS50887">
    <property type="entry name" value="GGDEF"/>
    <property type="match status" value="1"/>
</dbReference>
<evidence type="ECO:0000256" key="4">
    <source>
        <dbReference type="PROSITE-ProRule" id="PRU00169"/>
    </source>
</evidence>
<accession>B8JC33</accession>
<keyword evidence="2" id="KW-0808">Transferase</keyword>
<dbReference type="InterPro" id="IPR000160">
    <property type="entry name" value="GGDEF_dom"/>
</dbReference>
<evidence type="ECO:0000256" key="3">
    <source>
        <dbReference type="ARBA" id="ARBA00022777"/>
    </source>
</evidence>
<dbReference type="SMART" id="SM00267">
    <property type="entry name" value="GGDEF"/>
    <property type="match status" value="1"/>
</dbReference>
<name>B8JC33_ANAD2</name>
<dbReference type="PANTHER" id="PTHR44591:SF3">
    <property type="entry name" value="RESPONSE REGULATORY DOMAIN-CONTAINING PROTEIN"/>
    <property type="match status" value="1"/>
</dbReference>
<dbReference type="Pfam" id="PF00072">
    <property type="entry name" value="Response_reg"/>
    <property type="match status" value="1"/>
</dbReference>
<dbReference type="InterPro" id="IPR001789">
    <property type="entry name" value="Sig_transdc_resp-reg_receiver"/>
</dbReference>
<dbReference type="Gene3D" id="3.30.70.270">
    <property type="match status" value="1"/>
</dbReference>
<evidence type="ECO:0000259" key="6">
    <source>
        <dbReference type="PROSITE" id="PS50887"/>
    </source>
</evidence>
<dbReference type="NCBIfam" id="TIGR00254">
    <property type="entry name" value="GGDEF"/>
    <property type="match status" value="1"/>
</dbReference>
<dbReference type="SUPFAM" id="SSF55781">
    <property type="entry name" value="GAF domain-like"/>
    <property type="match status" value="1"/>
</dbReference>
<dbReference type="SUPFAM" id="SSF52172">
    <property type="entry name" value="CheY-like"/>
    <property type="match status" value="1"/>
</dbReference>
<dbReference type="RefSeq" id="WP_012632002.1">
    <property type="nucleotide sequence ID" value="NC_011891.1"/>
</dbReference>
<feature type="domain" description="Response regulatory" evidence="5">
    <location>
        <begin position="5"/>
        <end position="119"/>
    </location>
</feature>